<dbReference type="AlphaFoldDB" id="A0A4R1PLD6"/>
<dbReference type="GO" id="GO:0043937">
    <property type="term" value="P:regulation of sporulation"/>
    <property type="evidence" value="ECO:0007669"/>
    <property type="project" value="InterPro"/>
</dbReference>
<dbReference type="EMBL" id="SLUI01000025">
    <property type="protein sequence ID" value="TCL31961.1"/>
    <property type="molecule type" value="Genomic_DNA"/>
</dbReference>
<proteinExistence type="predicted"/>
<organism evidence="1 2">
    <name type="scientific">Anaerospora hongkongensis</name>
    <dbReference type="NCBI Taxonomy" id="244830"/>
    <lineage>
        <taxon>Bacteria</taxon>
        <taxon>Bacillati</taxon>
        <taxon>Bacillota</taxon>
        <taxon>Negativicutes</taxon>
        <taxon>Selenomonadales</taxon>
        <taxon>Sporomusaceae</taxon>
        <taxon>Anaerospora</taxon>
    </lineage>
</organism>
<evidence type="ECO:0000313" key="1">
    <source>
        <dbReference type="EMBL" id="TCL31961.1"/>
    </source>
</evidence>
<comment type="caution">
    <text evidence="1">The sequence shown here is derived from an EMBL/GenBank/DDBJ whole genome shotgun (WGS) entry which is preliminary data.</text>
</comment>
<dbReference type="InterPro" id="IPR036638">
    <property type="entry name" value="HLH_DNA-bd_sf"/>
</dbReference>
<dbReference type="SUPFAM" id="SSF140500">
    <property type="entry name" value="BAS1536-like"/>
    <property type="match status" value="1"/>
</dbReference>
<dbReference type="GO" id="GO:0046983">
    <property type="term" value="F:protein dimerization activity"/>
    <property type="evidence" value="ECO:0007669"/>
    <property type="project" value="InterPro"/>
</dbReference>
<protein>
    <submittedName>
        <fullName evidence="1">Spo0E like sporulation regulatory protein</fullName>
    </submittedName>
</protein>
<evidence type="ECO:0000313" key="2">
    <source>
        <dbReference type="Proteomes" id="UP000295063"/>
    </source>
</evidence>
<keyword evidence="2" id="KW-1185">Reference proteome</keyword>
<gene>
    <name evidence="1" type="ORF">EV210_1252</name>
</gene>
<dbReference type="InterPro" id="IPR018540">
    <property type="entry name" value="Spo0E-like"/>
</dbReference>
<reference evidence="1 2" key="1">
    <citation type="submission" date="2019-03" db="EMBL/GenBank/DDBJ databases">
        <title>Genomic Encyclopedia of Type Strains, Phase IV (KMG-IV): sequencing the most valuable type-strain genomes for metagenomic binning, comparative biology and taxonomic classification.</title>
        <authorList>
            <person name="Goeker M."/>
        </authorList>
    </citation>
    <scope>NUCLEOTIDE SEQUENCE [LARGE SCALE GENOMIC DNA]</scope>
    <source>
        <strain evidence="1 2">DSM 15969</strain>
    </source>
</reference>
<dbReference type="Pfam" id="PF09388">
    <property type="entry name" value="SpoOE-like"/>
    <property type="match status" value="1"/>
</dbReference>
<sequence>MFKKLIKPSVIFNNKEQRFLCRGGSVDQIEELREIIEKLRSRLHVTSHGKCFCDPEIVKVSQELNEVLNKYDNLIKQKCKGLSH</sequence>
<dbReference type="Gene3D" id="4.10.280.10">
    <property type="entry name" value="Helix-loop-helix DNA-binding domain"/>
    <property type="match status" value="1"/>
</dbReference>
<name>A0A4R1PLD6_9FIRM</name>
<dbReference type="Proteomes" id="UP000295063">
    <property type="component" value="Unassembled WGS sequence"/>
</dbReference>
<accession>A0A4R1PLD6</accession>
<dbReference type="InterPro" id="IPR037208">
    <property type="entry name" value="Spo0E-like_sf"/>
</dbReference>